<keyword evidence="2" id="KW-1133">Transmembrane helix</keyword>
<organism evidence="3 4">
    <name type="scientific">Gracilibacillus dipsosauri</name>
    <dbReference type="NCBI Taxonomy" id="178340"/>
    <lineage>
        <taxon>Bacteria</taxon>
        <taxon>Bacillati</taxon>
        <taxon>Bacillota</taxon>
        <taxon>Bacilli</taxon>
        <taxon>Bacillales</taxon>
        <taxon>Bacillaceae</taxon>
        <taxon>Gracilibacillus</taxon>
    </lineage>
</organism>
<feature type="transmembrane region" description="Helical" evidence="2">
    <location>
        <begin position="12"/>
        <end position="30"/>
    </location>
</feature>
<keyword evidence="4" id="KW-1185">Reference proteome</keyword>
<evidence type="ECO:0000256" key="2">
    <source>
        <dbReference type="SAM" id="Phobius"/>
    </source>
</evidence>
<accession>A0A317L2Q8</accession>
<evidence type="ECO:0008006" key="5">
    <source>
        <dbReference type="Google" id="ProtNLM"/>
    </source>
</evidence>
<reference evidence="3 4" key="1">
    <citation type="submission" date="2018-05" db="EMBL/GenBank/DDBJ databases">
        <title>Genomic analysis of Gracilibacillus dipsosauri DD1 reveals novel features of a salt-tolerant amylase.</title>
        <authorList>
            <person name="Deutch C.E."/>
            <person name="Yang S."/>
        </authorList>
    </citation>
    <scope>NUCLEOTIDE SEQUENCE [LARGE SCALE GENOMIC DNA]</scope>
    <source>
        <strain evidence="3 4">DD1</strain>
    </source>
</reference>
<keyword evidence="1" id="KW-0175">Coiled coil</keyword>
<dbReference type="Proteomes" id="UP000245624">
    <property type="component" value="Unassembled WGS sequence"/>
</dbReference>
<gene>
    <name evidence="3" type="ORF">DLJ74_02350</name>
</gene>
<proteinExistence type="predicted"/>
<comment type="caution">
    <text evidence="3">The sequence shown here is derived from an EMBL/GenBank/DDBJ whole genome shotgun (WGS) entry which is preliminary data.</text>
</comment>
<sequence length="123" mass="13631">MIAQKQENSNQNSLGYIFIGGLVGASLGLLSNPETAQTICKKIQDSEATQRLAQEVGRNVQGILTQQAMLALKQAAPAYLGKNRFAGKPEDPSYQQLKQENEQMNERLEQIEEKIDQLLADNQ</sequence>
<name>A0A317L2Q8_9BACI</name>
<evidence type="ECO:0000256" key="1">
    <source>
        <dbReference type="SAM" id="Coils"/>
    </source>
</evidence>
<protein>
    <recommendedName>
        <fullName evidence="5">Gas vesicle protein GvpP</fullName>
    </recommendedName>
</protein>
<keyword evidence="2" id="KW-0472">Membrane</keyword>
<keyword evidence="2" id="KW-0812">Transmembrane</keyword>
<dbReference type="RefSeq" id="WP_109983196.1">
    <property type="nucleotide sequence ID" value="NZ_QGTD01000004.1"/>
</dbReference>
<evidence type="ECO:0000313" key="4">
    <source>
        <dbReference type="Proteomes" id="UP000245624"/>
    </source>
</evidence>
<evidence type="ECO:0000313" key="3">
    <source>
        <dbReference type="EMBL" id="PWU69793.1"/>
    </source>
</evidence>
<dbReference type="AlphaFoldDB" id="A0A317L2Q8"/>
<feature type="coiled-coil region" evidence="1">
    <location>
        <begin position="94"/>
        <end position="121"/>
    </location>
</feature>
<dbReference type="EMBL" id="QGTD01000004">
    <property type="protein sequence ID" value="PWU69793.1"/>
    <property type="molecule type" value="Genomic_DNA"/>
</dbReference>